<accession>A0A9P9WVE1</accession>
<name>A0A9P9WVE1_9PEZI</name>
<feature type="chain" id="PRO_5040536067" description="Lysophospholipase" evidence="9">
    <location>
        <begin position="21"/>
        <end position="692"/>
    </location>
</feature>
<dbReference type="Pfam" id="PF01735">
    <property type="entry name" value="PLA2_B"/>
    <property type="match status" value="2"/>
</dbReference>
<keyword evidence="6 8" id="KW-0443">Lipid metabolism</keyword>
<evidence type="ECO:0000256" key="2">
    <source>
        <dbReference type="ARBA" id="ARBA00013274"/>
    </source>
</evidence>
<comment type="caution">
    <text evidence="11">The sequence shown here is derived from an EMBL/GenBank/DDBJ whole genome shotgun (WGS) entry which is preliminary data.</text>
</comment>
<sequence>MLFRILTTAPLLIFTRRASGLLGITLCQDDIPTAVSEYCQYSTSSPDAYTPGYTVTTTPCSTTIGHVRSATGLGSLESQWLKTRTKSAFSAVETYLSGAGTGYTVDKLMGSPPRLGLAFSGGGFRAMVNGAGVLQAFNDHTGGGGVSGIVNSSLYISGLSGGSWLVGTWALNGFPSIESLTTFWNLTSDPDSALLSQFSPGLLTVKTHLQWPFITFHGSNDWGTCYPTQCEASQKLGSLLSNGLNGTISYADVWSRLMARQYLRNLPGGVTWSSVSKSDTFKGAEVPFPIIVLTGRTAADQDELYPYDETIYEMTPFEFGSWDPVTTGAFAPMSELGTSYSQGVPEDGTCVQGFDNAAFILGTSSLAVAGFLIKDLNLSVAESTSNIPNPFCGFGNGVQADCATYGNALYLEDGGLDDQNIPLVPLLQPSRELDAIIAVDNSDDSGNAYNIKCGYNWPLAVSLNSTLAYARSTKGQAQKIAFPGSMPTQEQVRINPTYVYTPTFFGCNASDSTLPGAIPPIIIYLPNAPYTSFSNASTASTLDYEYGSVLQELLENGNALASTGIPETLATGLPTWGACLACAIAERSRLRNDLPRAKSCEACFDAYCWETKAPIAEPIAGGPACDGEGTWYDPPALLTSTPAKGTKDYEDWTWAWLCDACNHNCHVWGCETLCAAACHWVGFAPKHGSGEL</sequence>
<evidence type="ECO:0000256" key="8">
    <source>
        <dbReference type="PROSITE-ProRule" id="PRU00555"/>
    </source>
</evidence>
<evidence type="ECO:0000256" key="3">
    <source>
        <dbReference type="ARBA" id="ARBA00022729"/>
    </source>
</evidence>
<dbReference type="InterPro" id="IPR016035">
    <property type="entry name" value="Acyl_Trfase/lysoPLipase"/>
</dbReference>
<dbReference type="PANTHER" id="PTHR10728:SF33">
    <property type="entry name" value="LYSOPHOSPHOLIPASE 1-RELATED"/>
    <property type="match status" value="1"/>
</dbReference>
<dbReference type="GO" id="GO:0005829">
    <property type="term" value="C:cytosol"/>
    <property type="evidence" value="ECO:0007669"/>
    <property type="project" value="TreeGrafter"/>
</dbReference>
<dbReference type="SUPFAM" id="SSF52151">
    <property type="entry name" value="FabD/lysophospholipase-like"/>
    <property type="match status" value="1"/>
</dbReference>
<dbReference type="GO" id="GO:0004623">
    <property type="term" value="F:phospholipase A2 activity"/>
    <property type="evidence" value="ECO:0007669"/>
    <property type="project" value="TreeGrafter"/>
</dbReference>
<dbReference type="EMBL" id="JAFIMR010000003">
    <property type="protein sequence ID" value="KAI1880025.1"/>
    <property type="molecule type" value="Genomic_DNA"/>
</dbReference>
<dbReference type="AlphaFoldDB" id="A0A9P9WVE1"/>
<dbReference type="SMART" id="SM00022">
    <property type="entry name" value="PLAc"/>
    <property type="match status" value="1"/>
</dbReference>
<evidence type="ECO:0000256" key="4">
    <source>
        <dbReference type="ARBA" id="ARBA00022801"/>
    </source>
</evidence>
<organism evidence="11 12">
    <name type="scientific">Neoarthrinium moseri</name>
    <dbReference type="NCBI Taxonomy" id="1658444"/>
    <lineage>
        <taxon>Eukaryota</taxon>
        <taxon>Fungi</taxon>
        <taxon>Dikarya</taxon>
        <taxon>Ascomycota</taxon>
        <taxon>Pezizomycotina</taxon>
        <taxon>Sordariomycetes</taxon>
        <taxon>Xylariomycetidae</taxon>
        <taxon>Amphisphaeriales</taxon>
        <taxon>Apiosporaceae</taxon>
        <taxon>Neoarthrinium</taxon>
    </lineage>
</organism>
<keyword evidence="7" id="KW-0325">Glycoprotein</keyword>
<reference evidence="11" key="1">
    <citation type="submission" date="2021-03" db="EMBL/GenBank/DDBJ databases">
        <title>Revisited historic fungal species revealed as producer of novel bioactive compounds through whole genome sequencing and comparative genomics.</title>
        <authorList>
            <person name="Vignolle G.A."/>
            <person name="Hochenegger N."/>
            <person name="Mach R.L."/>
            <person name="Mach-Aigner A.R."/>
            <person name="Javad Rahimi M."/>
            <person name="Salim K.A."/>
            <person name="Chan C.M."/>
            <person name="Lim L.B.L."/>
            <person name="Cai F."/>
            <person name="Druzhinina I.S."/>
            <person name="U'Ren J.M."/>
            <person name="Derntl C."/>
        </authorList>
    </citation>
    <scope>NUCLEOTIDE SEQUENCE</scope>
    <source>
        <strain evidence="11">TUCIM 5799</strain>
    </source>
</reference>
<evidence type="ECO:0000256" key="6">
    <source>
        <dbReference type="ARBA" id="ARBA00023098"/>
    </source>
</evidence>
<keyword evidence="4 8" id="KW-0378">Hydrolase</keyword>
<evidence type="ECO:0000256" key="7">
    <source>
        <dbReference type="ARBA" id="ARBA00023180"/>
    </source>
</evidence>
<evidence type="ECO:0000313" key="12">
    <source>
        <dbReference type="Proteomes" id="UP000829685"/>
    </source>
</evidence>
<comment type="similarity">
    <text evidence="1 9">Belongs to the lysophospholipase family.</text>
</comment>
<feature type="signal peptide" evidence="9">
    <location>
        <begin position="1"/>
        <end position="20"/>
    </location>
</feature>
<gene>
    <name evidence="11" type="ORF">JX265_001646</name>
</gene>
<evidence type="ECO:0000313" key="11">
    <source>
        <dbReference type="EMBL" id="KAI1880025.1"/>
    </source>
</evidence>
<dbReference type="GO" id="GO:0046475">
    <property type="term" value="P:glycerophospholipid catabolic process"/>
    <property type="evidence" value="ECO:0007669"/>
    <property type="project" value="TreeGrafter"/>
</dbReference>
<keyword evidence="5 8" id="KW-0442">Lipid degradation</keyword>
<evidence type="ECO:0000256" key="1">
    <source>
        <dbReference type="ARBA" id="ARBA00008780"/>
    </source>
</evidence>
<dbReference type="PANTHER" id="PTHR10728">
    <property type="entry name" value="CYTOSOLIC PHOSPHOLIPASE A2"/>
    <property type="match status" value="1"/>
</dbReference>
<evidence type="ECO:0000256" key="5">
    <source>
        <dbReference type="ARBA" id="ARBA00022963"/>
    </source>
</evidence>
<feature type="domain" description="PLA2c" evidence="10">
    <location>
        <begin position="59"/>
        <end position="614"/>
    </location>
</feature>
<dbReference type="Gene3D" id="3.40.1090.10">
    <property type="entry name" value="Cytosolic phospholipase A2 catalytic domain"/>
    <property type="match status" value="1"/>
</dbReference>
<comment type="catalytic activity">
    <reaction evidence="9">
        <text>a 1-acyl-sn-glycero-3-phosphocholine + H2O = sn-glycerol 3-phosphocholine + a fatty acid + H(+)</text>
        <dbReference type="Rhea" id="RHEA:15177"/>
        <dbReference type="ChEBI" id="CHEBI:15377"/>
        <dbReference type="ChEBI" id="CHEBI:15378"/>
        <dbReference type="ChEBI" id="CHEBI:16870"/>
        <dbReference type="ChEBI" id="CHEBI:28868"/>
        <dbReference type="ChEBI" id="CHEBI:58168"/>
        <dbReference type="EC" id="3.1.1.5"/>
    </reaction>
</comment>
<dbReference type="PROSITE" id="PS51210">
    <property type="entry name" value="PLA2C"/>
    <property type="match status" value="1"/>
</dbReference>
<dbReference type="InterPro" id="IPR002642">
    <property type="entry name" value="LysoPLipase_cat_dom"/>
</dbReference>
<proteinExistence type="inferred from homology"/>
<dbReference type="EC" id="3.1.1.5" evidence="2 9"/>
<evidence type="ECO:0000259" key="10">
    <source>
        <dbReference type="PROSITE" id="PS51210"/>
    </source>
</evidence>
<keyword evidence="3 9" id="KW-0732">Signal</keyword>
<dbReference type="Proteomes" id="UP000829685">
    <property type="component" value="Unassembled WGS sequence"/>
</dbReference>
<protein>
    <recommendedName>
        <fullName evidence="2 9">Lysophospholipase</fullName>
        <ecNumber evidence="2 9">3.1.1.5</ecNumber>
    </recommendedName>
</protein>
<evidence type="ECO:0000256" key="9">
    <source>
        <dbReference type="RuleBase" id="RU362103"/>
    </source>
</evidence>
<dbReference type="GO" id="GO:0004622">
    <property type="term" value="F:phosphatidylcholine lysophospholipase activity"/>
    <property type="evidence" value="ECO:0007669"/>
    <property type="project" value="UniProtKB-EC"/>
</dbReference>
<keyword evidence="12" id="KW-1185">Reference proteome</keyword>